<name>A0ABQ9XKV5_9EUKA</name>
<keyword evidence="3" id="KW-1185">Reference proteome</keyword>
<dbReference type="Proteomes" id="UP001281761">
    <property type="component" value="Unassembled WGS sequence"/>
</dbReference>
<proteinExistence type="predicted"/>
<keyword evidence="1" id="KW-1133">Transmembrane helix</keyword>
<sequence length="269" mass="29433">MSLHPPTRLCFSLTTHTFPLPYAFPLITIGVSLFLICPQIVARRTSSPALNVALVAWMLVALIVIVIVHPKQLLAERAGLKGGMLTRQLVPTASLALCPSHSPPQSTRPTSALQRQLPHSMRGRICVLLHSPPSLPVLIASHPPSSPHHLSLSGTRHAISGISTTSLPSQWTIDNRTDIVDVEKALRNNRVEDIQGDLGWDEQVDDEGESGRMEWLKDVDVDGLTRFLSELQTPQKISPFSSLSLSSLPGAFFSLWNKPPITGSSFRSR</sequence>
<organism evidence="2 3">
    <name type="scientific">Blattamonas nauphoetae</name>
    <dbReference type="NCBI Taxonomy" id="2049346"/>
    <lineage>
        <taxon>Eukaryota</taxon>
        <taxon>Metamonada</taxon>
        <taxon>Preaxostyla</taxon>
        <taxon>Oxymonadida</taxon>
        <taxon>Blattamonas</taxon>
    </lineage>
</organism>
<dbReference type="EMBL" id="JARBJD010000096">
    <property type="protein sequence ID" value="KAK2953053.1"/>
    <property type="molecule type" value="Genomic_DNA"/>
</dbReference>
<keyword evidence="1" id="KW-0472">Membrane</keyword>
<evidence type="ECO:0000256" key="1">
    <source>
        <dbReference type="SAM" id="Phobius"/>
    </source>
</evidence>
<comment type="caution">
    <text evidence="2">The sequence shown here is derived from an EMBL/GenBank/DDBJ whole genome shotgun (WGS) entry which is preliminary data.</text>
</comment>
<accession>A0ABQ9XKV5</accession>
<gene>
    <name evidence="2" type="ORF">BLNAU_12042</name>
</gene>
<feature type="transmembrane region" description="Helical" evidence="1">
    <location>
        <begin position="49"/>
        <end position="68"/>
    </location>
</feature>
<keyword evidence="1" id="KW-0812">Transmembrane</keyword>
<evidence type="ECO:0000313" key="3">
    <source>
        <dbReference type="Proteomes" id="UP001281761"/>
    </source>
</evidence>
<reference evidence="2 3" key="1">
    <citation type="journal article" date="2022" name="bioRxiv">
        <title>Genomics of Preaxostyla Flagellates Illuminates Evolutionary Transitions and the Path Towards Mitochondrial Loss.</title>
        <authorList>
            <person name="Novak L.V.F."/>
            <person name="Treitli S.C."/>
            <person name="Pyrih J."/>
            <person name="Halakuc P."/>
            <person name="Pipaliya S.V."/>
            <person name="Vacek V."/>
            <person name="Brzon O."/>
            <person name="Soukal P."/>
            <person name="Eme L."/>
            <person name="Dacks J.B."/>
            <person name="Karnkowska A."/>
            <person name="Elias M."/>
            <person name="Hampl V."/>
        </authorList>
    </citation>
    <scope>NUCLEOTIDE SEQUENCE [LARGE SCALE GENOMIC DNA]</scope>
    <source>
        <strain evidence="2">NAU3</strain>
        <tissue evidence="2">Gut</tissue>
    </source>
</reference>
<evidence type="ECO:0000313" key="2">
    <source>
        <dbReference type="EMBL" id="KAK2953053.1"/>
    </source>
</evidence>
<feature type="transmembrane region" description="Helical" evidence="1">
    <location>
        <begin position="20"/>
        <end position="37"/>
    </location>
</feature>
<protein>
    <submittedName>
        <fullName evidence="2">Uncharacterized protein</fullName>
    </submittedName>
</protein>